<feature type="domain" description="NADP-dependent oxidoreductase" evidence="7">
    <location>
        <begin position="15"/>
        <end position="259"/>
    </location>
</feature>
<keyword evidence="2" id="KW-0521">NADP</keyword>
<evidence type="ECO:0000256" key="1">
    <source>
        <dbReference type="ARBA" id="ARBA00007905"/>
    </source>
</evidence>
<dbReference type="PROSITE" id="PS00062">
    <property type="entry name" value="ALDOKETO_REDUCTASE_2"/>
    <property type="match status" value="1"/>
</dbReference>
<feature type="site" description="Lowers pKa of active site Tyr" evidence="6">
    <location>
        <position position="75"/>
    </location>
</feature>
<dbReference type="GO" id="GO:0016616">
    <property type="term" value="F:oxidoreductase activity, acting on the CH-OH group of donors, NAD or NADP as acceptor"/>
    <property type="evidence" value="ECO:0007669"/>
    <property type="project" value="UniProtKB-ARBA"/>
</dbReference>
<evidence type="ECO:0000256" key="2">
    <source>
        <dbReference type="ARBA" id="ARBA00022857"/>
    </source>
</evidence>
<evidence type="ECO:0000313" key="8">
    <source>
        <dbReference type="EMBL" id="KRM02643.1"/>
    </source>
</evidence>
<dbReference type="InterPro" id="IPR023210">
    <property type="entry name" value="NADP_OxRdtase_dom"/>
</dbReference>
<evidence type="ECO:0000256" key="6">
    <source>
        <dbReference type="PIRSR" id="PIRSR000097-3"/>
    </source>
</evidence>
<dbReference type="Gene3D" id="3.20.20.100">
    <property type="entry name" value="NADP-dependent oxidoreductase domain"/>
    <property type="match status" value="1"/>
</dbReference>
<dbReference type="RefSeq" id="WP_082601337.1">
    <property type="nucleotide sequence ID" value="NZ_AZFN01000008.1"/>
</dbReference>
<gene>
    <name evidence="8" type="ORF">FC60_GL001653</name>
</gene>
<accession>A0A0R1VHS4</accession>
<dbReference type="Pfam" id="PF00248">
    <property type="entry name" value="Aldo_ket_red"/>
    <property type="match status" value="1"/>
</dbReference>
<keyword evidence="9" id="KW-1185">Reference proteome</keyword>
<evidence type="ECO:0000313" key="9">
    <source>
        <dbReference type="Proteomes" id="UP000051739"/>
    </source>
</evidence>
<comment type="caution">
    <text evidence="8">The sequence shown here is derived from an EMBL/GenBank/DDBJ whole genome shotgun (WGS) entry which is preliminary data.</text>
</comment>
<dbReference type="InterPro" id="IPR018170">
    <property type="entry name" value="Aldo/ket_reductase_CS"/>
</dbReference>
<evidence type="ECO:0000256" key="3">
    <source>
        <dbReference type="ARBA" id="ARBA00023002"/>
    </source>
</evidence>
<protein>
    <submittedName>
        <fullName evidence="8">2,5-didehydrogluconate reductase</fullName>
    </submittedName>
</protein>
<keyword evidence="3" id="KW-0560">Oxidoreductase</keyword>
<feature type="binding site" evidence="5">
    <location>
        <position position="108"/>
    </location>
    <ligand>
        <name>substrate</name>
    </ligand>
</feature>
<feature type="active site" description="Proton donor" evidence="4">
    <location>
        <position position="46"/>
    </location>
</feature>
<proteinExistence type="inferred from homology"/>
<dbReference type="PANTHER" id="PTHR43827:SF3">
    <property type="entry name" value="NADP-DEPENDENT OXIDOREDUCTASE DOMAIN-CONTAINING PROTEIN"/>
    <property type="match status" value="1"/>
</dbReference>
<dbReference type="Proteomes" id="UP000051739">
    <property type="component" value="Unassembled WGS sequence"/>
</dbReference>
<dbReference type="SUPFAM" id="SSF51430">
    <property type="entry name" value="NAD(P)-linked oxidoreductase"/>
    <property type="match status" value="1"/>
</dbReference>
<dbReference type="FunFam" id="3.20.20.100:FF:000015">
    <property type="entry name" value="Oxidoreductase, aldo/keto reductase family"/>
    <property type="match status" value="1"/>
</dbReference>
<name>A0A0R1VHS4_9LACO</name>
<evidence type="ECO:0000259" key="7">
    <source>
        <dbReference type="Pfam" id="PF00248"/>
    </source>
</evidence>
<organism evidence="8 9">
    <name type="scientific">Limosilactobacillus gastricus DSM 16045</name>
    <dbReference type="NCBI Taxonomy" id="1423749"/>
    <lineage>
        <taxon>Bacteria</taxon>
        <taxon>Bacillati</taxon>
        <taxon>Bacillota</taxon>
        <taxon>Bacilli</taxon>
        <taxon>Lactobacillales</taxon>
        <taxon>Lactobacillaceae</taxon>
        <taxon>Limosilactobacillus</taxon>
    </lineage>
</organism>
<dbReference type="InterPro" id="IPR020471">
    <property type="entry name" value="AKR"/>
</dbReference>
<evidence type="ECO:0000256" key="5">
    <source>
        <dbReference type="PIRSR" id="PIRSR000097-2"/>
    </source>
</evidence>
<dbReference type="InterPro" id="IPR036812">
    <property type="entry name" value="NAD(P)_OxRdtase_dom_sf"/>
</dbReference>
<comment type="similarity">
    <text evidence="1">Belongs to the aldo/keto reductase family.</text>
</comment>
<dbReference type="PIRSF" id="PIRSF000097">
    <property type="entry name" value="AKR"/>
    <property type="match status" value="1"/>
</dbReference>
<reference evidence="8 9" key="1">
    <citation type="journal article" date="2015" name="Genome Announc.">
        <title>Expanding the biotechnology potential of lactobacilli through comparative genomics of 213 strains and associated genera.</title>
        <authorList>
            <person name="Sun Z."/>
            <person name="Harris H.M."/>
            <person name="McCann A."/>
            <person name="Guo C."/>
            <person name="Argimon S."/>
            <person name="Zhang W."/>
            <person name="Yang X."/>
            <person name="Jeffery I.B."/>
            <person name="Cooney J.C."/>
            <person name="Kagawa T.F."/>
            <person name="Liu W."/>
            <person name="Song Y."/>
            <person name="Salvetti E."/>
            <person name="Wrobel A."/>
            <person name="Rasinkangas P."/>
            <person name="Parkhill J."/>
            <person name="Rea M.C."/>
            <person name="O'Sullivan O."/>
            <person name="Ritari J."/>
            <person name="Douillard F.P."/>
            <person name="Paul Ross R."/>
            <person name="Yang R."/>
            <person name="Briner A.E."/>
            <person name="Felis G.E."/>
            <person name="de Vos W.M."/>
            <person name="Barrangou R."/>
            <person name="Klaenhammer T.R."/>
            <person name="Caufield P.W."/>
            <person name="Cui Y."/>
            <person name="Zhang H."/>
            <person name="O'Toole P.W."/>
        </authorList>
    </citation>
    <scope>NUCLEOTIDE SEQUENCE [LARGE SCALE GENOMIC DNA]</scope>
    <source>
        <strain evidence="8 9">DSM 16045</strain>
    </source>
</reference>
<dbReference type="AlphaFoldDB" id="A0A0R1VHS4"/>
<dbReference type="PANTHER" id="PTHR43827">
    <property type="entry name" value="2,5-DIKETO-D-GLUCONIC ACID REDUCTASE"/>
    <property type="match status" value="1"/>
</dbReference>
<evidence type="ECO:0000256" key="4">
    <source>
        <dbReference type="PIRSR" id="PIRSR000097-1"/>
    </source>
</evidence>
<sequence>MEYLSLNNGIKIPCLGFGTMRVQGLAELLPQVIDSGYRLIDTAANYDNEQEVGEGIHRAIKSGIVKREDLFITSKMQILSDGAKNTTAAVENSLRNLGLDYIDLYLIHQPYGDIYGEWRTLEKLHRQGKIKSIGVSNFEPFRLMDLMLHNQIVPAVNQIEVNPWNQMIPEHGFDQEHGIITEAWSPLAENKHDLFNNAQLMGLANKYQKSVQQVILRWVIQRGIVAIPRTSNYEHATSNFNVFDFSLTETEMDMIRELNIGQTTALDHCDPKVVELLSKVVANPIEVGNKRPSHNEWSKQRGLK</sequence>
<dbReference type="EMBL" id="AZFN01000008">
    <property type="protein sequence ID" value="KRM02643.1"/>
    <property type="molecule type" value="Genomic_DNA"/>
</dbReference>
<dbReference type="PRINTS" id="PR00069">
    <property type="entry name" value="ALDKETRDTASE"/>
</dbReference>
<dbReference type="PATRIC" id="fig|1423749.3.peg.1712"/>
<dbReference type="PROSITE" id="PS00798">
    <property type="entry name" value="ALDOKETO_REDUCTASE_1"/>
    <property type="match status" value="1"/>
</dbReference>